<protein>
    <submittedName>
        <fullName evidence="1">Uncharacterized protein</fullName>
    </submittedName>
</protein>
<dbReference type="EMBL" id="MG450654">
    <property type="protein sequence ID" value="ATW62843.1"/>
    <property type="molecule type" value="Genomic_DNA"/>
</dbReference>
<sequence>MLGDMNLLNFDELKQSLRKEVGEEIRPYLKRLDLIEMKIDRLIYILEPISKAIRKIPFFK</sequence>
<gene>
    <name evidence="1" type="ORF">SCBWM1_gp159</name>
</gene>
<evidence type="ECO:0000313" key="2">
    <source>
        <dbReference type="Proteomes" id="UP000274731"/>
    </source>
</evidence>
<proteinExistence type="predicted"/>
<keyword evidence="2" id="KW-1185">Reference proteome</keyword>
<dbReference type="Proteomes" id="UP000274731">
    <property type="component" value="Segment"/>
</dbReference>
<evidence type="ECO:0000313" key="1">
    <source>
        <dbReference type="EMBL" id="ATW62843.1"/>
    </source>
</evidence>
<accession>A0A3G1L3T4</accession>
<reference evidence="1 2" key="1">
    <citation type="journal article" date="2018" name="Environ. Microbiol.">
        <title>Novel phage-host interactions and evolution as revealed by a cyanomyovirus isolated from an estuarine environment.</title>
        <authorList>
            <person name="Xu Y."/>
            <person name="Zhang R."/>
            <person name="Wang N."/>
            <person name="Cai L."/>
            <person name="Tong Y."/>
            <person name="Sun Q."/>
            <person name="Chen F."/>
            <person name="Jiao N."/>
        </authorList>
    </citation>
    <scope>NUCLEOTIDE SEQUENCE [LARGE SCALE GENOMIC DNA]</scope>
</reference>
<organism evidence="1 2">
    <name type="scientific">Synechococcus phage S-CBWM1</name>
    <dbReference type="NCBI Taxonomy" id="2053653"/>
    <lineage>
        <taxon>Viruses</taxon>
        <taxon>Duplodnaviria</taxon>
        <taxon>Heunggongvirae</taxon>
        <taxon>Uroviricota</taxon>
        <taxon>Caudoviricetes</taxon>
        <taxon>Aokuangvirus</taxon>
        <taxon>Aokuangvirus SCBWM1</taxon>
    </lineage>
</organism>
<name>A0A3G1L3T4_9CAUD</name>